<proteinExistence type="predicted"/>
<reference evidence="2" key="1">
    <citation type="journal article" date="2019" name="Int. J. Syst. Evol. Microbiol.">
        <title>The Global Catalogue of Microorganisms (GCM) 10K type strain sequencing project: providing services to taxonomists for standard genome sequencing and annotation.</title>
        <authorList>
            <consortium name="The Broad Institute Genomics Platform"/>
            <consortium name="The Broad Institute Genome Sequencing Center for Infectious Disease"/>
            <person name="Wu L."/>
            <person name="Ma J."/>
        </authorList>
    </citation>
    <scope>NUCLEOTIDE SEQUENCE [LARGE SCALE GENOMIC DNA]</scope>
    <source>
        <strain evidence="2">KCTC 62102</strain>
    </source>
</reference>
<keyword evidence="2" id="KW-1185">Reference proteome</keyword>
<evidence type="ECO:0000313" key="2">
    <source>
        <dbReference type="Proteomes" id="UP001595445"/>
    </source>
</evidence>
<dbReference type="Proteomes" id="UP001595445">
    <property type="component" value="Unassembled WGS sequence"/>
</dbReference>
<accession>A0ABV7DY90</accession>
<evidence type="ECO:0000313" key="1">
    <source>
        <dbReference type="EMBL" id="MFC3087755.1"/>
    </source>
</evidence>
<gene>
    <name evidence="1" type="ORF">ACFOD6_17035</name>
</gene>
<comment type="caution">
    <text evidence="1">The sequence shown here is derived from an EMBL/GenBank/DDBJ whole genome shotgun (WGS) entry which is preliminary data.</text>
</comment>
<protein>
    <submittedName>
        <fullName evidence="1">Uncharacterized protein</fullName>
    </submittedName>
</protein>
<organism evidence="1 2">
    <name type="scientific">Tabrizicola soli</name>
    <dbReference type="NCBI Taxonomy" id="2185115"/>
    <lineage>
        <taxon>Bacteria</taxon>
        <taxon>Pseudomonadati</taxon>
        <taxon>Pseudomonadota</taxon>
        <taxon>Alphaproteobacteria</taxon>
        <taxon>Rhodobacterales</taxon>
        <taxon>Paracoccaceae</taxon>
        <taxon>Tabrizicola</taxon>
    </lineage>
</organism>
<sequence length="52" mass="5726">MSQKPRRAVLDPEEITIEPPGAPSAAVHMLDNVIAALDRAILRQTARNPQEH</sequence>
<dbReference type="EMBL" id="JBHRSM010000026">
    <property type="protein sequence ID" value="MFC3087755.1"/>
    <property type="molecule type" value="Genomic_DNA"/>
</dbReference>
<name>A0ABV7DY90_9RHOB</name>
<dbReference type="RefSeq" id="WP_197642156.1">
    <property type="nucleotide sequence ID" value="NZ_JAEACP010000003.1"/>
</dbReference>